<dbReference type="Proteomes" id="UP001432202">
    <property type="component" value="Chromosome"/>
</dbReference>
<name>A0AAX4L2Q0_9CREN</name>
<keyword evidence="1" id="KW-1133">Transmembrane helix</keyword>
<keyword evidence="1" id="KW-0472">Membrane</keyword>
<feature type="transmembrane region" description="Helical" evidence="1">
    <location>
        <begin position="60"/>
        <end position="81"/>
    </location>
</feature>
<reference evidence="2 3" key="1">
    <citation type="submission" date="2024-02" db="EMBL/GenBank/DDBJ databases">
        <title>STSV induces naive adaptation in Sulfolobus.</title>
        <authorList>
            <person name="Xiang X."/>
            <person name="Song M."/>
        </authorList>
    </citation>
    <scope>NUCLEOTIDE SEQUENCE [LARGE SCALE GENOMIC DNA]</scope>
    <source>
        <strain evidence="2 3">RT2</strain>
    </source>
</reference>
<dbReference type="EMBL" id="CP146016">
    <property type="protein sequence ID" value="WWQ60438.1"/>
    <property type="molecule type" value="Genomic_DNA"/>
</dbReference>
<dbReference type="GeneID" id="89337815"/>
<evidence type="ECO:0000256" key="1">
    <source>
        <dbReference type="SAM" id="Phobius"/>
    </source>
</evidence>
<feature type="transmembrane region" description="Helical" evidence="1">
    <location>
        <begin position="7"/>
        <end position="26"/>
    </location>
</feature>
<evidence type="ECO:0000313" key="2">
    <source>
        <dbReference type="EMBL" id="WWQ60438.1"/>
    </source>
</evidence>
<proteinExistence type="predicted"/>
<protein>
    <recommendedName>
        <fullName evidence="4">DUF5658 domain-containing protein</fullName>
    </recommendedName>
</protein>
<evidence type="ECO:0008006" key="4">
    <source>
        <dbReference type="Google" id="ProtNLM"/>
    </source>
</evidence>
<gene>
    <name evidence="2" type="ORF">V6M85_13560</name>
</gene>
<organism evidence="2 3">
    <name type="scientific">Sulfolobus tengchongensis</name>
    <dbReference type="NCBI Taxonomy" id="207809"/>
    <lineage>
        <taxon>Archaea</taxon>
        <taxon>Thermoproteota</taxon>
        <taxon>Thermoprotei</taxon>
        <taxon>Sulfolobales</taxon>
        <taxon>Sulfolobaceae</taxon>
        <taxon>Sulfolobus</taxon>
    </lineage>
</organism>
<keyword evidence="1" id="KW-0812">Transmembrane</keyword>
<dbReference type="AlphaFoldDB" id="A0AAX4L2Q0"/>
<keyword evidence="3" id="KW-1185">Reference proteome</keyword>
<feature type="transmembrane region" description="Helical" evidence="1">
    <location>
        <begin position="93"/>
        <end position="111"/>
    </location>
</feature>
<sequence>MDRIRLMWLIIIFGNIADVIISWFGWPIVLRNADIYTFDLNALFNMYVNQIESFGANFSLYQLLILLIALKILFIVMIYWFSKLADKLKVSNMKWIILLPFALITLGVDVYDVYASTPPFGLFINSSPFFLFQ</sequence>
<dbReference type="RefSeq" id="WP_338601200.1">
    <property type="nucleotide sequence ID" value="NZ_CP146016.1"/>
</dbReference>
<evidence type="ECO:0000313" key="3">
    <source>
        <dbReference type="Proteomes" id="UP001432202"/>
    </source>
</evidence>
<accession>A0AAX4L2Q0</accession>